<evidence type="ECO:0000313" key="12">
    <source>
        <dbReference type="Proteomes" id="UP000325313"/>
    </source>
</evidence>
<dbReference type="Proteomes" id="UP000324748">
    <property type="component" value="Unassembled WGS sequence"/>
</dbReference>
<dbReference type="GO" id="GO:0097361">
    <property type="term" value="C:cytosolic [4Fe-4S] assembly targeting complex"/>
    <property type="evidence" value="ECO:0007669"/>
    <property type="project" value="UniProtKB-UniRule"/>
</dbReference>
<evidence type="ECO:0000256" key="2">
    <source>
        <dbReference type="ARBA" id="ARBA00009340"/>
    </source>
</evidence>
<evidence type="ECO:0000259" key="8">
    <source>
        <dbReference type="Pfam" id="PF14500"/>
    </source>
</evidence>
<dbReference type="InterPro" id="IPR016024">
    <property type="entry name" value="ARM-type_fold"/>
</dbReference>
<dbReference type="InterPro" id="IPR039920">
    <property type="entry name" value="MMS19"/>
</dbReference>
<dbReference type="EMBL" id="VDEP01000176">
    <property type="protein sequence ID" value="KAA1125682.1"/>
    <property type="molecule type" value="Genomic_DNA"/>
</dbReference>
<dbReference type="InterPro" id="IPR024687">
    <property type="entry name" value="MMS19_C"/>
</dbReference>
<keyword evidence="3" id="KW-0677">Repeat</keyword>
<dbReference type="GO" id="GO:0006281">
    <property type="term" value="P:DNA repair"/>
    <property type="evidence" value="ECO:0007669"/>
    <property type="project" value="UniProtKB-UniRule"/>
</dbReference>
<evidence type="ECO:0000256" key="1">
    <source>
        <dbReference type="ARBA" id="ARBA00004123"/>
    </source>
</evidence>
<comment type="similarity">
    <text evidence="2 5">Belongs to the MET18/MMS19 family.</text>
</comment>
<dbReference type="Pfam" id="PF14500">
    <property type="entry name" value="MMS19_N"/>
    <property type="match status" value="1"/>
</dbReference>
<dbReference type="AlphaFoldDB" id="A0A5B0PBK8"/>
<accession>A0A5B0PBK8</accession>
<feature type="domain" description="MMS19 N-terminal" evidence="8">
    <location>
        <begin position="58"/>
        <end position="316"/>
    </location>
</feature>
<dbReference type="GO" id="GO:0005634">
    <property type="term" value="C:nucleus"/>
    <property type="evidence" value="ECO:0007669"/>
    <property type="project" value="UniProtKB-SubCell"/>
</dbReference>
<dbReference type="SUPFAM" id="SSF48371">
    <property type="entry name" value="ARM repeat"/>
    <property type="match status" value="1"/>
</dbReference>
<dbReference type="GO" id="GO:0051604">
    <property type="term" value="P:protein maturation"/>
    <property type="evidence" value="ECO:0007669"/>
    <property type="project" value="UniProtKB-UniRule"/>
</dbReference>
<comment type="function">
    <text evidence="5">Key component of the cytosolic iron-sulfur protein assembly (CIA) complex, a multiprotein complex that mediates the incorporation of iron-sulfur cluster into apoproteins specifically involved in DNA metabolism and genomic integrity. In the CIA complex, MMS19 acts as an adapter between early-acting CIA components and a subset of cellular target iron-sulfur proteins.</text>
</comment>
<dbReference type="OrthoDB" id="342900at2759"/>
<dbReference type="Pfam" id="PF12460">
    <property type="entry name" value="MMS19_C"/>
    <property type="match status" value="1"/>
</dbReference>
<protein>
    <recommendedName>
        <fullName evidence="5">MMS19 nucleotide excision repair protein</fullName>
    </recommendedName>
</protein>
<organism evidence="9 11">
    <name type="scientific">Puccinia graminis f. sp. tritici</name>
    <dbReference type="NCBI Taxonomy" id="56615"/>
    <lineage>
        <taxon>Eukaryota</taxon>
        <taxon>Fungi</taxon>
        <taxon>Dikarya</taxon>
        <taxon>Basidiomycota</taxon>
        <taxon>Pucciniomycotina</taxon>
        <taxon>Pucciniomycetes</taxon>
        <taxon>Pucciniales</taxon>
        <taxon>Pucciniaceae</taxon>
        <taxon>Puccinia</taxon>
    </lineage>
</organism>
<name>A0A5B0PBK8_PUCGR</name>
<evidence type="ECO:0000313" key="9">
    <source>
        <dbReference type="EMBL" id="KAA1098406.1"/>
    </source>
</evidence>
<evidence type="ECO:0000313" key="11">
    <source>
        <dbReference type="Proteomes" id="UP000324748"/>
    </source>
</evidence>
<evidence type="ECO:0000259" key="7">
    <source>
        <dbReference type="Pfam" id="PF12460"/>
    </source>
</evidence>
<evidence type="ECO:0000256" key="5">
    <source>
        <dbReference type="RuleBase" id="RU367072"/>
    </source>
</evidence>
<comment type="caution">
    <text evidence="9">The sequence shown here is derived from an EMBL/GenBank/DDBJ whole genome shotgun (WGS) entry which is preliminary data.</text>
</comment>
<evidence type="ECO:0000256" key="4">
    <source>
        <dbReference type="ARBA" id="ARBA00023242"/>
    </source>
</evidence>
<sequence>MQDEDHPASALVNRYLTLSAGQITPSESQNIIQELSSWVQKEPQTHLLLVIQASRLGLTSESDTTRAHANRLLARLVHALIDYKSLSKTQVNLLVEFFVEKLDDGPSIVVEALAALRSLSRSDNFQAEHAIKCCNALFQHLSIRDLEQPKRLAVLMLVDNLLAYHRDALQSMGSEFLSGYCTLVEGEKDPRNLVVAFKLAKVILTEFDLGDQAESLFDITFCYFPITFKPPPGNPDAYGGITAEELTQGLIDCLSATPQFGILVLPLLLEKFQAPGLGPKSQVLETVIQAFPIYGRAAVAEFASLFWESFLVEIFQPNTSPSQDFLRLLERACQTLFSTVFPAEVEFSPSGPLDFIKQALEVIMKELHSPEKSRAVPATRLVGWIVESGANITDVILPTIDTSVGTLLHLWKATKTATGDDVLLKRTSILGHLSTIFSSIGAVTSKQATSVHLSISQWLTSSLRHDILSILIKEVLENASCTDPLLQVAALRTLVNFVGIPDTLEMHEANDVIGTVTRLLLSSDENEITNAVIENLSTIADSHPAAVASVTLPELFSKLPSAHHLPSVEASPPIPPVTSAKYITILDGLASLCDRATLFDSFLVRLFDALESSCNAAFQVSVKEFLSLSDGNNRNQPFDYRAYSHHLLICLHTVIQAKINSFNATLKSPASDMQECAVTATQARGIIGRLFEILLCEGHALENLPAEGGGEASGVRRDVDLNAIREHCTIRNDKRIVINAGQIINSLMGQLDFQQQQDVVIKLHECYSLGNVTEIVAESRNLSSASSATRSCKIERGFLPMSVDAPDPDKNMLALYVEALIAIRPGIKLPDETLSTSDFFPFKYYHFISQTGSPNPVALQASLRLLCSTVNRRAEDFNQFFGEQLDQFWASEIEASRLTRPRSRKLAIMMWIWIIKGLVVRSDPRGYTMLDRICGLLKEVGELKGWIAKRLAVVVDHKDETISPKNFAVIKFLSMQRACHYLIGRLVRDYAEANEDSRWVYLVGLATLLARVGSSVTSLQHEKIIPLLLEALKLPDVDVKLDSLVTIHDLIENDKRGTVFENHLSSLVSALLINCTFGRGSINGEDRSKTPNDSAPKTGGTSASVRLFALKILALLPSKAGHPSSSTPGPSPPPSGLPSNVAKGVLQGQRNKVLLALSSALDDPKRDVRKIAVDCRAHWFSLNLT</sequence>
<comment type="subcellular location">
    <subcellularLocation>
        <location evidence="1 5">Nucleus</location>
    </subcellularLocation>
</comment>
<dbReference type="InterPro" id="IPR011989">
    <property type="entry name" value="ARM-like"/>
</dbReference>
<evidence type="ECO:0000313" key="10">
    <source>
        <dbReference type="EMBL" id="KAA1125682.1"/>
    </source>
</evidence>
<evidence type="ECO:0000256" key="3">
    <source>
        <dbReference type="ARBA" id="ARBA00022737"/>
    </source>
</evidence>
<dbReference type="Proteomes" id="UP000325313">
    <property type="component" value="Unassembled WGS sequence"/>
</dbReference>
<dbReference type="PANTHER" id="PTHR12891">
    <property type="entry name" value="DNA REPAIR/TRANSCRIPTION PROTEIN MET18/MMS19"/>
    <property type="match status" value="1"/>
</dbReference>
<gene>
    <name evidence="9" type="ORF">PGT21_034862</name>
    <name evidence="10" type="ORF">PGTUg99_021557</name>
</gene>
<keyword evidence="11" id="KW-1185">Reference proteome</keyword>
<evidence type="ECO:0000256" key="6">
    <source>
        <dbReference type="SAM" id="MobiDB-lite"/>
    </source>
</evidence>
<reference evidence="11 12" key="1">
    <citation type="submission" date="2019-05" db="EMBL/GenBank/DDBJ databases">
        <title>Emergence of the Ug99 lineage of the wheat stem rust pathogen through somatic hybridization.</title>
        <authorList>
            <person name="Li F."/>
            <person name="Upadhyaya N.M."/>
            <person name="Sperschneider J."/>
            <person name="Matny O."/>
            <person name="Nguyen-Phuc H."/>
            <person name="Mago R."/>
            <person name="Raley C."/>
            <person name="Miller M.E."/>
            <person name="Silverstein K.A.T."/>
            <person name="Henningsen E."/>
            <person name="Hirsch C.D."/>
            <person name="Visser B."/>
            <person name="Pretorius Z.A."/>
            <person name="Steffenson B.J."/>
            <person name="Schwessinger B."/>
            <person name="Dodds P.N."/>
            <person name="Figueroa M."/>
        </authorList>
    </citation>
    <scope>NUCLEOTIDE SEQUENCE [LARGE SCALE GENOMIC DNA]</scope>
    <source>
        <strain evidence="9">21-0</strain>
        <strain evidence="10 12">Ug99</strain>
    </source>
</reference>
<dbReference type="EMBL" id="VSWC01000066">
    <property type="protein sequence ID" value="KAA1098406.1"/>
    <property type="molecule type" value="Genomic_DNA"/>
</dbReference>
<dbReference type="InterPro" id="IPR029240">
    <property type="entry name" value="MMS19_N"/>
</dbReference>
<keyword evidence="4 5" id="KW-0539">Nucleus</keyword>
<feature type="region of interest" description="Disordered" evidence="6">
    <location>
        <begin position="1119"/>
        <end position="1142"/>
    </location>
</feature>
<dbReference type="PANTHER" id="PTHR12891:SF0">
    <property type="entry name" value="MMS19 NUCLEOTIDE EXCISION REPAIR PROTEIN HOMOLOG"/>
    <property type="match status" value="1"/>
</dbReference>
<feature type="domain" description="MMS19 C-terminal" evidence="7">
    <location>
        <begin position="727"/>
        <end position="1117"/>
    </location>
</feature>
<proteinExistence type="inferred from homology"/>
<dbReference type="Gene3D" id="1.25.10.10">
    <property type="entry name" value="Leucine-rich Repeat Variant"/>
    <property type="match status" value="1"/>
</dbReference>
<dbReference type="GO" id="GO:0016226">
    <property type="term" value="P:iron-sulfur cluster assembly"/>
    <property type="evidence" value="ECO:0007669"/>
    <property type="project" value="UniProtKB-UniRule"/>
</dbReference>
<keyword evidence="5" id="KW-0227">DNA damage</keyword>
<keyword evidence="5" id="KW-0234">DNA repair</keyword>